<keyword evidence="3 4" id="KW-0413">Isomerase</keyword>
<dbReference type="NCBIfam" id="TIGR00492">
    <property type="entry name" value="alr"/>
    <property type="match status" value="1"/>
</dbReference>
<comment type="pathway">
    <text evidence="4">Amino-acid biosynthesis; D-alanine biosynthesis; D-alanine from L-alanine: step 1/1.</text>
</comment>
<dbReference type="NCBIfam" id="NF033131">
    <property type="entry name" value="vanT-G-Cterm"/>
    <property type="match status" value="1"/>
</dbReference>
<dbReference type="PANTHER" id="PTHR30511">
    <property type="entry name" value="ALANINE RACEMASE"/>
    <property type="match status" value="1"/>
</dbReference>
<feature type="binding site" evidence="4">
    <location>
        <position position="150"/>
    </location>
    <ligand>
        <name>substrate</name>
    </ligand>
</feature>
<proteinExistence type="inferred from homology"/>
<dbReference type="InterPro" id="IPR001608">
    <property type="entry name" value="Ala_racemase_N"/>
</dbReference>
<dbReference type="SMART" id="SM01005">
    <property type="entry name" value="Ala_racemase_C"/>
    <property type="match status" value="1"/>
</dbReference>
<feature type="modified residue" description="N6-(pyridoxal phosphate)lysine" evidence="4">
    <location>
        <position position="56"/>
    </location>
</feature>
<comment type="cofactor">
    <cofactor evidence="1 4">
        <name>pyridoxal 5'-phosphate</name>
        <dbReference type="ChEBI" id="CHEBI:597326"/>
    </cofactor>
</comment>
<keyword evidence="7" id="KW-1185">Reference proteome</keyword>
<keyword evidence="2 4" id="KW-0663">Pyridoxal phosphate</keyword>
<dbReference type="InterPro" id="IPR029066">
    <property type="entry name" value="PLP-binding_barrel"/>
</dbReference>
<evidence type="ECO:0000256" key="4">
    <source>
        <dbReference type="HAMAP-Rule" id="MF_01201"/>
    </source>
</evidence>
<feature type="active site" description="Proton acceptor; specific for L-alanine" evidence="4">
    <location>
        <position position="283"/>
    </location>
</feature>
<feature type="active site" description="Proton acceptor; specific for D-alanine" evidence="4">
    <location>
        <position position="56"/>
    </location>
</feature>
<dbReference type="Gene3D" id="2.40.37.10">
    <property type="entry name" value="Lyase, Ornithine Decarboxylase, Chain A, domain 1"/>
    <property type="match status" value="1"/>
</dbReference>
<evidence type="ECO:0000256" key="3">
    <source>
        <dbReference type="ARBA" id="ARBA00023235"/>
    </source>
</evidence>
<dbReference type="InterPro" id="IPR020622">
    <property type="entry name" value="Ala_racemase_pyridoxalP-BS"/>
</dbReference>
<name>A0ABV6JM59_9BACL</name>
<dbReference type="SUPFAM" id="SSF50621">
    <property type="entry name" value="Alanine racemase C-terminal domain-like"/>
    <property type="match status" value="1"/>
</dbReference>
<comment type="similarity">
    <text evidence="4">Belongs to the alanine racemase family.</text>
</comment>
<comment type="caution">
    <text evidence="6">The sequence shown here is derived from an EMBL/GenBank/DDBJ whole genome shotgun (WGS) entry which is preliminary data.</text>
</comment>
<dbReference type="RefSeq" id="WP_256555501.1">
    <property type="nucleotide sequence ID" value="NZ_JANHOF010000012.1"/>
</dbReference>
<reference evidence="6 7" key="1">
    <citation type="submission" date="2024-09" db="EMBL/GenBank/DDBJ databases">
        <authorList>
            <person name="Sun Q."/>
            <person name="Mori K."/>
        </authorList>
    </citation>
    <scope>NUCLEOTIDE SEQUENCE [LARGE SCALE GENOMIC DNA]</scope>
    <source>
        <strain evidence="6 7">CCM 4839</strain>
    </source>
</reference>
<comment type="catalytic activity">
    <reaction evidence="4">
        <text>L-alanine = D-alanine</text>
        <dbReference type="Rhea" id="RHEA:20249"/>
        <dbReference type="ChEBI" id="CHEBI:57416"/>
        <dbReference type="ChEBI" id="CHEBI:57972"/>
        <dbReference type="EC" id="5.1.1.1"/>
    </reaction>
</comment>
<dbReference type="Gene3D" id="3.20.20.10">
    <property type="entry name" value="Alanine racemase"/>
    <property type="match status" value="1"/>
</dbReference>
<dbReference type="Pfam" id="PF00842">
    <property type="entry name" value="Ala_racemase_C"/>
    <property type="match status" value="1"/>
</dbReference>
<dbReference type="HAMAP" id="MF_01201">
    <property type="entry name" value="Ala_racemase"/>
    <property type="match status" value="1"/>
</dbReference>
<evidence type="ECO:0000259" key="5">
    <source>
        <dbReference type="SMART" id="SM01005"/>
    </source>
</evidence>
<evidence type="ECO:0000313" key="6">
    <source>
        <dbReference type="EMBL" id="MFC0396637.1"/>
    </source>
</evidence>
<protein>
    <recommendedName>
        <fullName evidence="4">Alanine racemase</fullName>
        <ecNumber evidence="4">5.1.1.1</ecNumber>
    </recommendedName>
</protein>
<evidence type="ECO:0000256" key="1">
    <source>
        <dbReference type="ARBA" id="ARBA00001933"/>
    </source>
</evidence>
<dbReference type="SUPFAM" id="SSF51419">
    <property type="entry name" value="PLP-binding barrel"/>
    <property type="match status" value="1"/>
</dbReference>
<feature type="binding site" evidence="4">
    <location>
        <position position="332"/>
    </location>
    <ligand>
        <name>substrate</name>
    </ligand>
</feature>
<dbReference type="InterPro" id="IPR000821">
    <property type="entry name" value="Ala_racemase"/>
</dbReference>
<feature type="domain" description="Alanine racemase C-terminal" evidence="5">
    <location>
        <begin position="262"/>
        <end position="391"/>
    </location>
</feature>
<dbReference type="PRINTS" id="PR00992">
    <property type="entry name" value="ALARACEMASE"/>
</dbReference>
<dbReference type="EMBL" id="JBHLVF010000064">
    <property type="protein sequence ID" value="MFC0396637.1"/>
    <property type="molecule type" value="Genomic_DNA"/>
</dbReference>
<dbReference type="EC" id="5.1.1.1" evidence="4"/>
<gene>
    <name evidence="6" type="primary">vanT</name>
    <name evidence="6" type="ORF">ACFFJ8_35475</name>
</gene>
<comment type="function">
    <text evidence="4">Catalyzes the interconversion of L-alanine and D-alanine. May also act on other amino acids.</text>
</comment>
<evidence type="ECO:0000256" key="2">
    <source>
        <dbReference type="ARBA" id="ARBA00022898"/>
    </source>
</evidence>
<dbReference type="Pfam" id="PF01168">
    <property type="entry name" value="Ala_racemase_N"/>
    <property type="match status" value="1"/>
</dbReference>
<dbReference type="InterPro" id="IPR011079">
    <property type="entry name" value="Ala_racemase_C"/>
</dbReference>
<dbReference type="PANTHER" id="PTHR30511:SF0">
    <property type="entry name" value="ALANINE RACEMASE, CATABOLIC-RELATED"/>
    <property type="match status" value="1"/>
</dbReference>
<evidence type="ECO:0000313" key="7">
    <source>
        <dbReference type="Proteomes" id="UP001589818"/>
    </source>
</evidence>
<sequence>MIRLLQAALLFRVRTKPATPSVHRAWVEINLNHLEHNLLALKQALPSRCLIMAVVKANAYGHGSAPVAQFLNRIGVNHFAVAEIEEGIELRKHGVKGEILILSYTSPGRVHDLSRYRLTQTIVSAEHGQALNQCGRKLKVHVKIDTGMNRLGEPYVNIQAIRSCYEYEHLHVTGTFSHLSVSDRVEPEQTAFTNMQVDRFMNVIQQIKAAGHNPGDIHIQSSYGILNYPMIDCDLARPGIALYGLLSKEDDLNLMQVKLRPALSLKATVAQVKDVRAHCPIGYGHKFIPSHDIRIAALTIGYADGVPKTLADRGGYVLIRGQRARIVGNICMDQLMVDVTSIEGVEHGDTATLIGQDGAEVITACQFAKRCGTVTNEIVSRIGSRVARVYTS</sequence>
<dbReference type="PROSITE" id="PS00395">
    <property type="entry name" value="ALANINE_RACEMASE"/>
    <property type="match status" value="1"/>
</dbReference>
<dbReference type="InterPro" id="IPR009006">
    <property type="entry name" value="Ala_racemase/Decarboxylase_C"/>
</dbReference>
<organism evidence="6 7">
    <name type="scientific">Paenibacillus mendelii</name>
    <dbReference type="NCBI Taxonomy" id="206163"/>
    <lineage>
        <taxon>Bacteria</taxon>
        <taxon>Bacillati</taxon>
        <taxon>Bacillota</taxon>
        <taxon>Bacilli</taxon>
        <taxon>Bacillales</taxon>
        <taxon>Paenibacillaceae</taxon>
        <taxon>Paenibacillus</taxon>
    </lineage>
</organism>
<dbReference type="Proteomes" id="UP001589818">
    <property type="component" value="Unassembled WGS sequence"/>
</dbReference>
<accession>A0ABV6JM59</accession>